<evidence type="ECO:0000256" key="2">
    <source>
        <dbReference type="PROSITE-ProRule" id="PRU00169"/>
    </source>
</evidence>
<dbReference type="InterPro" id="IPR011006">
    <property type="entry name" value="CheY-like_superfamily"/>
</dbReference>
<protein>
    <submittedName>
        <fullName evidence="4">Response regulator</fullName>
    </submittedName>
</protein>
<gene>
    <name evidence="4" type="ORF">G3572_12795</name>
</gene>
<dbReference type="PANTHER" id="PTHR44591">
    <property type="entry name" value="STRESS RESPONSE REGULATOR PROTEIN 1"/>
    <property type="match status" value="1"/>
</dbReference>
<dbReference type="PROSITE" id="PS50110">
    <property type="entry name" value="RESPONSE_REGULATORY"/>
    <property type="match status" value="1"/>
</dbReference>
<dbReference type="InterPro" id="IPR050595">
    <property type="entry name" value="Bact_response_regulator"/>
</dbReference>
<dbReference type="SMART" id="SM00448">
    <property type="entry name" value="REC"/>
    <property type="match status" value="1"/>
</dbReference>
<feature type="modified residue" description="4-aspartylphosphate" evidence="2">
    <location>
        <position position="70"/>
    </location>
</feature>
<dbReference type="AlphaFoldDB" id="A0A6B3RQM7"/>
<keyword evidence="5" id="KW-1185">Reference proteome</keyword>
<dbReference type="PANTHER" id="PTHR44591:SF3">
    <property type="entry name" value="RESPONSE REGULATORY DOMAIN-CONTAINING PROTEIN"/>
    <property type="match status" value="1"/>
</dbReference>
<accession>A0A6B3RQM7</accession>
<dbReference type="Pfam" id="PF00072">
    <property type="entry name" value="Response_reg"/>
    <property type="match status" value="1"/>
</dbReference>
<dbReference type="EMBL" id="JAAIKE010000003">
    <property type="protein sequence ID" value="NEX47088.1"/>
    <property type="molecule type" value="Genomic_DNA"/>
</dbReference>
<comment type="caution">
    <text evidence="4">The sequence shown here is derived from an EMBL/GenBank/DDBJ whole genome shotgun (WGS) entry which is preliminary data.</text>
</comment>
<evidence type="ECO:0000259" key="3">
    <source>
        <dbReference type="PROSITE" id="PS50110"/>
    </source>
</evidence>
<dbReference type="Proteomes" id="UP000481421">
    <property type="component" value="Unassembled WGS sequence"/>
</dbReference>
<evidence type="ECO:0000313" key="5">
    <source>
        <dbReference type="Proteomes" id="UP000481421"/>
    </source>
</evidence>
<keyword evidence="1 2" id="KW-0597">Phosphoprotein</keyword>
<feature type="domain" description="Response regulatory" evidence="3">
    <location>
        <begin position="21"/>
        <end position="133"/>
    </location>
</feature>
<name>A0A6B3RQM7_9RHOB</name>
<proteinExistence type="predicted"/>
<reference evidence="4 5" key="1">
    <citation type="submission" date="2020-02" db="EMBL/GenBank/DDBJ databases">
        <title>Rhodobacter algicola sp. nov., isolated from microalga culture.</title>
        <authorList>
            <person name="Park C.-Y."/>
        </authorList>
    </citation>
    <scope>NUCLEOTIDE SEQUENCE [LARGE SCALE GENOMIC DNA]</scope>
    <source>
        <strain evidence="4 5">ETT8</strain>
    </source>
</reference>
<dbReference type="GO" id="GO:0000160">
    <property type="term" value="P:phosphorelay signal transduction system"/>
    <property type="evidence" value="ECO:0007669"/>
    <property type="project" value="InterPro"/>
</dbReference>
<sequence length="228" mass="23326">MPQSGLGAAPSSGALPLAGVTVLLVEDSRFASDALRLMCQRSGARLRRAESMAKARLHLRTYCPDVVIIDLGLPDGCGDRLIRELAAARSGGVVLGLSGDPDGRRLALAAGAAGFLEKPILALGDFQRAILRHVPGRFAPTARDEPAPMGDLADPLALRDDLAHAAQLLAAGPDAGARRYLARFIAGVAHSSGDADLAAAAVAAAQDAAGLPLLHGLVQNRLSGGTVI</sequence>
<organism evidence="4 5">
    <name type="scientific">Pseudotabrizicola algicola</name>
    <dbReference type="NCBI Taxonomy" id="2709381"/>
    <lineage>
        <taxon>Bacteria</taxon>
        <taxon>Pseudomonadati</taxon>
        <taxon>Pseudomonadota</taxon>
        <taxon>Alphaproteobacteria</taxon>
        <taxon>Rhodobacterales</taxon>
        <taxon>Paracoccaceae</taxon>
        <taxon>Pseudotabrizicola</taxon>
    </lineage>
</organism>
<dbReference type="Gene3D" id="3.40.50.2300">
    <property type="match status" value="1"/>
</dbReference>
<evidence type="ECO:0000313" key="4">
    <source>
        <dbReference type="EMBL" id="NEX47088.1"/>
    </source>
</evidence>
<dbReference type="InterPro" id="IPR001789">
    <property type="entry name" value="Sig_transdc_resp-reg_receiver"/>
</dbReference>
<evidence type="ECO:0000256" key="1">
    <source>
        <dbReference type="ARBA" id="ARBA00022553"/>
    </source>
</evidence>
<dbReference type="CDD" id="cd00156">
    <property type="entry name" value="REC"/>
    <property type="match status" value="1"/>
</dbReference>
<dbReference type="SUPFAM" id="SSF52172">
    <property type="entry name" value="CheY-like"/>
    <property type="match status" value="1"/>
</dbReference>